<gene>
    <name evidence="3" type="ORF">SAMN05421678_107200</name>
</gene>
<dbReference type="InterPro" id="IPR000182">
    <property type="entry name" value="GNAT_dom"/>
</dbReference>
<dbReference type="SUPFAM" id="SSF56059">
    <property type="entry name" value="Glutathione synthetase ATP-binding domain-like"/>
    <property type="match status" value="1"/>
</dbReference>
<dbReference type="InterPro" id="IPR032875">
    <property type="entry name" value="Succ_CoA_lig_flav_dom"/>
</dbReference>
<dbReference type="CDD" id="cd04301">
    <property type="entry name" value="NAT_SF"/>
    <property type="match status" value="1"/>
</dbReference>
<dbReference type="SUPFAM" id="SSF51735">
    <property type="entry name" value="NAD(P)-binding Rossmann-fold domains"/>
    <property type="match status" value="1"/>
</dbReference>
<dbReference type="InterPro" id="IPR013815">
    <property type="entry name" value="ATP_grasp_subdomain_1"/>
</dbReference>
<reference evidence="3 4" key="1">
    <citation type="submission" date="2016-10" db="EMBL/GenBank/DDBJ databases">
        <authorList>
            <person name="de Groot N.N."/>
        </authorList>
    </citation>
    <scope>NUCLEOTIDE SEQUENCE [LARGE SCALE GENOMIC DNA]</scope>
    <source>
        <strain evidence="3 4">CPCC 202808</strain>
    </source>
</reference>
<dbReference type="PROSITE" id="PS51186">
    <property type="entry name" value="GNAT"/>
    <property type="match status" value="1"/>
</dbReference>
<dbReference type="SUPFAM" id="SSF55729">
    <property type="entry name" value="Acyl-CoA N-acyltransferases (Nat)"/>
    <property type="match status" value="1"/>
</dbReference>
<dbReference type="SUPFAM" id="SSF52210">
    <property type="entry name" value="Succinyl-CoA synthetase domains"/>
    <property type="match status" value="2"/>
</dbReference>
<evidence type="ECO:0000313" key="3">
    <source>
        <dbReference type="EMBL" id="SFG64414.1"/>
    </source>
</evidence>
<dbReference type="EMBL" id="FOOI01000007">
    <property type="protein sequence ID" value="SFG64414.1"/>
    <property type="molecule type" value="Genomic_DNA"/>
</dbReference>
<organism evidence="3 4">
    <name type="scientific">Actinopolymorpha cephalotaxi</name>
    <dbReference type="NCBI Taxonomy" id="504797"/>
    <lineage>
        <taxon>Bacteria</taxon>
        <taxon>Bacillati</taxon>
        <taxon>Actinomycetota</taxon>
        <taxon>Actinomycetes</taxon>
        <taxon>Propionibacteriales</taxon>
        <taxon>Actinopolymorphaceae</taxon>
        <taxon>Actinopolymorpha</taxon>
    </lineage>
</organism>
<dbReference type="STRING" id="504797.SAMN05421678_107200"/>
<dbReference type="InterPro" id="IPR016181">
    <property type="entry name" value="Acyl_CoA_acyltransferase"/>
</dbReference>
<accession>A0A1I2THN7</accession>
<dbReference type="Pfam" id="PF00583">
    <property type="entry name" value="Acetyltransf_1"/>
    <property type="match status" value="1"/>
</dbReference>
<dbReference type="GO" id="GO:0016747">
    <property type="term" value="F:acyltransferase activity, transferring groups other than amino-acyl groups"/>
    <property type="evidence" value="ECO:0007669"/>
    <property type="project" value="InterPro"/>
</dbReference>
<dbReference type="Proteomes" id="UP000199052">
    <property type="component" value="Unassembled WGS sequence"/>
</dbReference>
<feature type="region of interest" description="Disordered" evidence="1">
    <location>
        <begin position="1"/>
        <end position="24"/>
    </location>
</feature>
<dbReference type="Gene3D" id="3.40.50.261">
    <property type="entry name" value="Succinyl-CoA synthetase domains"/>
    <property type="match status" value="2"/>
</dbReference>
<dbReference type="InterPro" id="IPR003781">
    <property type="entry name" value="CoA-bd"/>
</dbReference>
<dbReference type="InterPro" id="IPR016102">
    <property type="entry name" value="Succinyl-CoA_synth-like"/>
</dbReference>
<dbReference type="Gene3D" id="3.40.50.720">
    <property type="entry name" value="NAD(P)-binding Rossmann-like Domain"/>
    <property type="match status" value="1"/>
</dbReference>
<dbReference type="InterPro" id="IPR036291">
    <property type="entry name" value="NAD(P)-bd_dom_sf"/>
</dbReference>
<dbReference type="PANTHER" id="PTHR42793:SF1">
    <property type="entry name" value="PEPTIDYL-LYSINE N-ACETYLTRANSFERASE PATZ"/>
    <property type="match status" value="1"/>
</dbReference>
<sequence>MSRPGRTPVRTGPRSTPTDPDRTGAKWTAATFVPVTADLPYPARWEADVVLRDGGTALLRPIRSDDAELLVAFYARVSDESKYYRFFAPYPHLSARDVERFTQVDHRDRVAFILTVGDEMIAVARYDRIGPREAEAAFLVQDAHQGRGVGSVLLEHLAQAARENGIEKFTAEVLPENRRMAVVFREAGYEVTGDMEDGVVTFALEIEPTSMSMAVMGAREHRAEARSVERLLTPASIAVVGASRSRDKVGQALVRNLVLGGFTGPVYAVNPTARAVAGVPAYGSLLDVPGEIDLAVVAVPADAVRDVVIDCAAKGVHGLLVVSSGFAETGREGRERQRKLARLARAYGLRVIGPSALGIINTSPDLCLNASLSPVVPARGAVGFFCQSGELGSVILETVARRGLGLSTFVSAGNRADVSGNDLMQYWGEDAATEVVLLFLESIGNPRKFSRVARRLAQTKPVVAVRSGRFTQGVPIGHTVHRTTVPQAAVDAMFRQAGVILVDTLDAMLDVAQVLAYQPLPAGGDLAIVGNSDSLGMLAADSAAEAGLTVVRQAGALPPDATAEDFERALGEVIHDEEVDSVLAVWVSPVDRDGADVAEVIARVAGECTKPVVVTFLGSQGVPEPLRRYDEDGVAVRGSVPSYPSPDAGVRALAKVTAYARWRASPRGRIPPLEGIDDDRARSIVAGVLADRPDGGDVEGKDLDDLLACYGIDIWPAYPVGSADEAVATAERLGWNVVLKATAPHLRQRPDMADVWRNIDTEVEMRDAWATMAGTIGEPERAGFVVQQMAAPGVPVVIGCAEDQMFGPIVSFGLAGVATDLLGDLAYRIPPLTDVDAAEMVREVRAAPLLFGHRGGEHADVAALEDLLHRVSRLAQDLPEVVTAYLQPVLSRPSGLTVLGARVQVVPVEPQARTDWYARRLTRL</sequence>
<dbReference type="Gene3D" id="3.30.1490.20">
    <property type="entry name" value="ATP-grasp fold, A domain"/>
    <property type="match status" value="1"/>
</dbReference>
<dbReference type="Pfam" id="PF13549">
    <property type="entry name" value="ATP-grasp_5"/>
    <property type="match status" value="1"/>
</dbReference>
<name>A0A1I2THN7_9ACTN</name>
<protein>
    <submittedName>
        <fullName evidence="3">Acyl-CoA synthetase (NDP forming)</fullName>
    </submittedName>
</protein>
<dbReference type="AlphaFoldDB" id="A0A1I2THN7"/>
<evidence type="ECO:0000259" key="2">
    <source>
        <dbReference type="PROSITE" id="PS51186"/>
    </source>
</evidence>
<dbReference type="GO" id="GO:0005524">
    <property type="term" value="F:ATP binding"/>
    <property type="evidence" value="ECO:0007669"/>
    <property type="project" value="InterPro"/>
</dbReference>
<dbReference type="Pfam" id="PF13607">
    <property type="entry name" value="Succ_CoA_lig"/>
    <property type="match status" value="1"/>
</dbReference>
<dbReference type="Gene3D" id="3.40.630.30">
    <property type="match status" value="1"/>
</dbReference>
<dbReference type="OrthoDB" id="190266at2"/>
<dbReference type="SMART" id="SM00881">
    <property type="entry name" value="CoA_binding"/>
    <property type="match status" value="1"/>
</dbReference>
<dbReference type="Pfam" id="PF13380">
    <property type="entry name" value="CoA_binding_2"/>
    <property type="match status" value="1"/>
</dbReference>
<evidence type="ECO:0000313" key="4">
    <source>
        <dbReference type="Proteomes" id="UP000199052"/>
    </source>
</evidence>
<feature type="compositionally biased region" description="Low complexity" evidence="1">
    <location>
        <begin position="1"/>
        <end position="18"/>
    </location>
</feature>
<proteinExistence type="predicted"/>
<dbReference type="PANTHER" id="PTHR42793">
    <property type="entry name" value="COA BINDING DOMAIN CONTAINING PROTEIN"/>
    <property type="match status" value="1"/>
</dbReference>
<feature type="domain" description="N-acetyltransferase" evidence="2">
    <location>
        <begin position="57"/>
        <end position="207"/>
    </location>
</feature>
<evidence type="ECO:0000256" key="1">
    <source>
        <dbReference type="SAM" id="MobiDB-lite"/>
    </source>
</evidence>
<dbReference type="Gene3D" id="3.30.470.20">
    <property type="entry name" value="ATP-grasp fold, B domain"/>
    <property type="match status" value="1"/>
</dbReference>